<dbReference type="Proteomes" id="UP001418222">
    <property type="component" value="Unassembled WGS sequence"/>
</dbReference>
<gene>
    <name evidence="1" type="ORF">KSP39_PZI005878</name>
</gene>
<evidence type="ECO:0000313" key="2">
    <source>
        <dbReference type="Proteomes" id="UP001418222"/>
    </source>
</evidence>
<name>A0AAP0BV44_9ASPA</name>
<dbReference type="EMBL" id="JBBWWQ010000004">
    <property type="protein sequence ID" value="KAK8949661.1"/>
    <property type="molecule type" value="Genomic_DNA"/>
</dbReference>
<keyword evidence="2" id="KW-1185">Reference proteome</keyword>
<dbReference type="AlphaFoldDB" id="A0AAP0BV44"/>
<proteinExistence type="predicted"/>
<sequence>MRLKRMKESPKTLRKILRAFMMCWTIPFSLKENQEKLRRTQIVRLGSGSPPFAGIYARGSWHAINSPQLESTHLR</sequence>
<comment type="caution">
    <text evidence="1">The sequence shown here is derived from an EMBL/GenBank/DDBJ whole genome shotgun (WGS) entry which is preliminary data.</text>
</comment>
<protein>
    <submittedName>
        <fullName evidence="1">Uncharacterized protein</fullName>
    </submittedName>
</protein>
<organism evidence="1 2">
    <name type="scientific">Platanthera zijinensis</name>
    <dbReference type="NCBI Taxonomy" id="2320716"/>
    <lineage>
        <taxon>Eukaryota</taxon>
        <taxon>Viridiplantae</taxon>
        <taxon>Streptophyta</taxon>
        <taxon>Embryophyta</taxon>
        <taxon>Tracheophyta</taxon>
        <taxon>Spermatophyta</taxon>
        <taxon>Magnoliopsida</taxon>
        <taxon>Liliopsida</taxon>
        <taxon>Asparagales</taxon>
        <taxon>Orchidaceae</taxon>
        <taxon>Orchidoideae</taxon>
        <taxon>Orchideae</taxon>
        <taxon>Orchidinae</taxon>
        <taxon>Platanthera</taxon>
    </lineage>
</organism>
<evidence type="ECO:0000313" key="1">
    <source>
        <dbReference type="EMBL" id="KAK8949661.1"/>
    </source>
</evidence>
<reference evidence="1 2" key="1">
    <citation type="journal article" date="2022" name="Nat. Plants">
        <title>Genomes of leafy and leafless Platanthera orchids illuminate the evolution of mycoheterotrophy.</title>
        <authorList>
            <person name="Li M.H."/>
            <person name="Liu K.W."/>
            <person name="Li Z."/>
            <person name="Lu H.C."/>
            <person name="Ye Q.L."/>
            <person name="Zhang D."/>
            <person name="Wang J.Y."/>
            <person name="Li Y.F."/>
            <person name="Zhong Z.M."/>
            <person name="Liu X."/>
            <person name="Yu X."/>
            <person name="Liu D.K."/>
            <person name="Tu X.D."/>
            <person name="Liu B."/>
            <person name="Hao Y."/>
            <person name="Liao X.Y."/>
            <person name="Jiang Y.T."/>
            <person name="Sun W.H."/>
            <person name="Chen J."/>
            <person name="Chen Y.Q."/>
            <person name="Ai Y."/>
            <person name="Zhai J.W."/>
            <person name="Wu S.S."/>
            <person name="Zhou Z."/>
            <person name="Hsiao Y.Y."/>
            <person name="Wu W.L."/>
            <person name="Chen Y.Y."/>
            <person name="Lin Y.F."/>
            <person name="Hsu J.L."/>
            <person name="Li C.Y."/>
            <person name="Wang Z.W."/>
            <person name="Zhao X."/>
            <person name="Zhong W.Y."/>
            <person name="Ma X.K."/>
            <person name="Ma L."/>
            <person name="Huang J."/>
            <person name="Chen G.Z."/>
            <person name="Huang M.Z."/>
            <person name="Huang L."/>
            <person name="Peng D.H."/>
            <person name="Luo Y.B."/>
            <person name="Zou S.Q."/>
            <person name="Chen S.P."/>
            <person name="Lan S."/>
            <person name="Tsai W.C."/>
            <person name="Van de Peer Y."/>
            <person name="Liu Z.J."/>
        </authorList>
    </citation>
    <scope>NUCLEOTIDE SEQUENCE [LARGE SCALE GENOMIC DNA]</scope>
    <source>
        <strain evidence="1">Lor287</strain>
    </source>
</reference>
<accession>A0AAP0BV44</accession>